<dbReference type="OrthoDB" id="166372at2"/>
<gene>
    <name evidence="2" type="ORF">AC812_02665</name>
</gene>
<keyword evidence="1" id="KW-1133">Transmembrane helix</keyword>
<dbReference type="Proteomes" id="UP000050514">
    <property type="component" value="Unassembled WGS sequence"/>
</dbReference>
<dbReference type="RefSeq" id="WP_061914339.1">
    <property type="nucleotide sequence ID" value="NZ_DF967971.1"/>
</dbReference>
<accession>A0A0P6XDF5</accession>
<dbReference type="EMBL" id="LGHJ01000008">
    <property type="protein sequence ID" value="KPL77767.1"/>
    <property type="molecule type" value="Genomic_DNA"/>
</dbReference>
<feature type="transmembrane region" description="Helical" evidence="1">
    <location>
        <begin position="6"/>
        <end position="25"/>
    </location>
</feature>
<protein>
    <recommendedName>
        <fullName evidence="4">Prepilin type IV endopeptidase peptidase domain-containing protein</fullName>
    </recommendedName>
</protein>
<comment type="caution">
    <text evidence="2">The sequence shown here is derived from an EMBL/GenBank/DDBJ whole genome shotgun (WGS) entry which is preliminary data.</text>
</comment>
<keyword evidence="1" id="KW-0812">Transmembrane</keyword>
<dbReference type="Gene3D" id="1.20.120.1220">
    <property type="match status" value="1"/>
</dbReference>
<organism evidence="2 3">
    <name type="scientific">Bellilinea caldifistulae</name>
    <dbReference type="NCBI Taxonomy" id="360411"/>
    <lineage>
        <taxon>Bacteria</taxon>
        <taxon>Bacillati</taxon>
        <taxon>Chloroflexota</taxon>
        <taxon>Anaerolineae</taxon>
        <taxon>Anaerolineales</taxon>
        <taxon>Anaerolineaceae</taxon>
        <taxon>Bellilinea</taxon>
    </lineage>
</organism>
<proteinExistence type="predicted"/>
<feature type="transmembrane region" description="Helical" evidence="1">
    <location>
        <begin position="121"/>
        <end position="144"/>
    </location>
</feature>
<keyword evidence="1" id="KW-0472">Membrane</keyword>
<dbReference type="STRING" id="360411.AC812_02665"/>
<evidence type="ECO:0000313" key="2">
    <source>
        <dbReference type="EMBL" id="KPL77767.1"/>
    </source>
</evidence>
<evidence type="ECO:0008006" key="4">
    <source>
        <dbReference type="Google" id="ProtNLM"/>
    </source>
</evidence>
<evidence type="ECO:0000313" key="3">
    <source>
        <dbReference type="Proteomes" id="UP000050514"/>
    </source>
</evidence>
<feature type="transmembrane region" description="Helical" evidence="1">
    <location>
        <begin position="84"/>
        <end position="109"/>
    </location>
</feature>
<evidence type="ECO:0000256" key="1">
    <source>
        <dbReference type="SAM" id="Phobius"/>
    </source>
</evidence>
<keyword evidence="3" id="KW-1185">Reference proteome</keyword>
<feature type="transmembrane region" description="Helical" evidence="1">
    <location>
        <begin position="156"/>
        <end position="175"/>
    </location>
</feature>
<name>A0A0P6XDF5_9CHLR</name>
<dbReference type="AlphaFoldDB" id="A0A0P6XDF5"/>
<reference evidence="2 3" key="1">
    <citation type="submission" date="2015-07" db="EMBL/GenBank/DDBJ databases">
        <title>Draft genome of Bellilinea caldifistulae DSM 17877.</title>
        <authorList>
            <person name="Hemp J."/>
            <person name="Ward L.M."/>
            <person name="Pace L.A."/>
            <person name="Fischer W.W."/>
        </authorList>
    </citation>
    <scope>NUCLEOTIDE SEQUENCE [LARGE SCALE GENOMIC DNA]</scope>
    <source>
        <strain evidence="2 3">GOMI-1</strain>
    </source>
</reference>
<sequence>MPSYLPAQIIAWALLLAWLAICVIFDLRSRQVPAFLTVLPLILAAVWQLIQGGWQLVVLVALLVLISDLPQAKWRIPVACASTVLGLCIAGSPSIVYAMLVVFAVWALWEIGASGGADAKIIIALVLFFADGLLFIPIVLVGGVQGLVGLVARRKTIPYTVAIAVGTVAWLWMISYSG</sequence>